<feature type="compositionally biased region" description="Basic and acidic residues" evidence="1">
    <location>
        <begin position="8"/>
        <end position="23"/>
    </location>
</feature>
<feature type="region of interest" description="Disordered" evidence="1">
    <location>
        <begin position="1"/>
        <end position="23"/>
    </location>
</feature>
<feature type="compositionally biased region" description="Basic residues" evidence="1">
    <location>
        <begin position="193"/>
        <end position="203"/>
    </location>
</feature>
<name>A0AAD5DFA2_9CHLO</name>
<dbReference type="EMBL" id="JADXDR010000182">
    <property type="protein sequence ID" value="KAI7836577.1"/>
    <property type="molecule type" value="Genomic_DNA"/>
</dbReference>
<proteinExistence type="predicted"/>
<protein>
    <submittedName>
        <fullName evidence="2">Uncharacterized protein</fullName>
    </submittedName>
</protein>
<dbReference type="GO" id="GO:0000460">
    <property type="term" value="P:maturation of 5.8S rRNA"/>
    <property type="evidence" value="ECO:0007669"/>
    <property type="project" value="TreeGrafter"/>
</dbReference>
<dbReference type="PANTHER" id="PTHR13582:SF0">
    <property type="entry name" value="M-PHASE PHOSPHOPROTEIN 6"/>
    <property type="match status" value="1"/>
</dbReference>
<feature type="region of interest" description="Disordered" evidence="1">
    <location>
        <begin position="109"/>
        <end position="203"/>
    </location>
</feature>
<evidence type="ECO:0000313" key="3">
    <source>
        <dbReference type="Proteomes" id="UP001205105"/>
    </source>
</evidence>
<reference evidence="2" key="1">
    <citation type="submission" date="2020-11" db="EMBL/GenBank/DDBJ databases">
        <title>Chlorella ohadii genome sequencing and assembly.</title>
        <authorList>
            <person name="Murik O."/>
            <person name="Treves H."/>
            <person name="Kedem I."/>
            <person name="Shotland Y."/>
            <person name="Kaplan A."/>
        </authorList>
    </citation>
    <scope>NUCLEOTIDE SEQUENCE</scope>
    <source>
        <strain evidence="2">1</strain>
    </source>
</reference>
<feature type="compositionally biased region" description="Basic and acidic residues" evidence="1">
    <location>
        <begin position="183"/>
        <end position="192"/>
    </location>
</feature>
<feature type="compositionally biased region" description="Basic and acidic residues" evidence="1">
    <location>
        <begin position="137"/>
        <end position="152"/>
    </location>
</feature>
<gene>
    <name evidence="2" type="ORF">COHA_009594</name>
</gene>
<keyword evidence="3" id="KW-1185">Reference proteome</keyword>
<dbReference type="InterPro" id="IPR019324">
    <property type="entry name" value="MPP6"/>
</dbReference>
<evidence type="ECO:0000313" key="2">
    <source>
        <dbReference type="EMBL" id="KAI7836577.1"/>
    </source>
</evidence>
<organism evidence="2 3">
    <name type="scientific">Chlorella ohadii</name>
    <dbReference type="NCBI Taxonomy" id="2649997"/>
    <lineage>
        <taxon>Eukaryota</taxon>
        <taxon>Viridiplantae</taxon>
        <taxon>Chlorophyta</taxon>
        <taxon>core chlorophytes</taxon>
        <taxon>Trebouxiophyceae</taxon>
        <taxon>Chlorellales</taxon>
        <taxon>Chlorellaceae</taxon>
        <taxon>Chlorella clade</taxon>
        <taxon>Chlorella</taxon>
    </lineage>
</organism>
<comment type="caution">
    <text evidence="2">The sequence shown here is derived from an EMBL/GenBank/DDBJ whole genome shotgun (WGS) entry which is preliminary data.</text>
</comment>
<accession>A0AAD5DFA2</accession>
<dbReference type="PANTHER" id="PTHR13582">
    <property type="entry name" value="M-PHASE PHOSPHOPROTEIN 6"/>
    <property type="match status" value="1"/>
</dbReference>
<evidence type="ECO:0000256" key="1">
    <source>
        <dbReference type="SAM" id="MobiDB-lite"/>
    </source>
</evidence>
<dbReference type="AlphaFoldDB" id="A0AAD5DFA2"/>
<dbReference type="Pfam" id="PF10175">
    <property type="entry name" value="MPP6"/>
    <property type="match status" value="1"/>
</dbReference>
<sequence>MGLKFMQRGREKEEKKAAEAAAEEREAEAHWVVEGARTRCVVLAEGDPPPAEAADGGRISFGGFNAESEERRRAAEAAEALAAAEDNPEGVVITDEGMAAALQKREMDRFKSVSSGAGRYFDTGGSANHIARQQRSGGKDRGGGGKQRDGGKQHGGGGKQHGGKGGKHGGGDGGGSGRKHGRRGQDEGERGPAKKKGKFQRYF</sequence>
<dbReference type="Proteomes" id="UP001205105">
    <property type="component" value="Unassembled WGS sequence"/>
</dbReference>